<evidence type="ECO:0000313" key="2">
    <source>
        <dbReference type="EMBL" id="WRQ86080.1"/>
    </source>
</evidence>
<proteinExistence type="predicted"/>
<keyword evidence="1" id="KW-1133">Transmembrane helix</keyword>
<dbReference type="InterPro" id="IPR021279">
    <property type="entry name" value="DUF2721"/>
</dbReference>
<reference evidence="2 3" key="1">
    <citation type="submission" date="2023-12" db="EMBL/GenBank/DDBJ databases">
        <title>Description of an unclassified Opitutus bacterium of Verrucomicrobiota.</title>
        <authorList>
            <person name="Zhang D.-F."/>
        </authorList>
    </citation>
    <scope>NUCLEOTIDE SEQUENCE [LARGE SCALE GENOMIC DNA]</scope>
    <source>
        <strain evidence="2 3">WL0086</strain>
    </source>
</reference>
<feature type="transmembrane region" description="Helical" evidence="1">
    <location>
        <begin position="110"/>
        <end position="131"/>
    </location>
</feature>
<dbReference type="Proteomes" id="UP000738431">
    <property type="component" value="Chromosome"/>
</dbReference>
<organism evidence="2 3">
    <name type="scientific">Actomonas aquatica</name>
    <dbReference type="NCBI Taxonomy" id="2866162"/>
    <lineage>
        <taxon>Bacteria</taxon>
        <taxon>Pseudomonadati</taxon>
        <taxon>Verrucomicrobiota</taxon>
        <taxon>Opitutia</taxon>
        <taxon>Opitutales</taxon>
        <taxon>Opitutaceae</taxon>
        <taxon>Actomonas</taxon>
    </lineage>
</organism>
<name>A0ABZ1C3A7_9BACT</name>
<sequence>MTSLSLNDLLPVLQLAIGPVILISGVGLLLLTITNRLGRVVDRARHLAREQANTPAGTASSKLHLQITILNRRAGILRASCMMLALTVLSAAILVLLLFLAKLANWEAGAVVIAVFCIGQLALIGSVIAFMRDINLSLTALRLDLNM</sequence>
<evidence type="ECO:0000256" key="1">
    <source>
        <dbReference type="SAM" id="Phobius"/>
    </source>
</evidence>
<protein>
    <submittedName>
        <fullName evidence="2">DUF2721 domain-containing protein</fullName>
    </submittedName>
</protein>
<feature type="transmembrane region" description="Helical" evidence="1">
    <location>
        <begin position="81"/>
        <end position="104"/>
    </location>
</feature>
<dbReference type="RefSeq" id="WP_221031591.1">
    <property type="nucleotide sequence ID" value="NZ_CP139781.1"/>
</dbReference>
<gene>
    <name evidence="2" type="ORF">K1X11_014795</name>
</gene>
<dbReference type="Pfam" id="PF11026">
    <property type="entry name" value="DUF2721"/>
    <property type="match status" value="1"/>
</dbReference>
<keyword evidence="1" id="KW-0812">Transmembrane</keyword>
<dbReference type="EMBL" id="CP139781">
    <property type="protein sequence ID" value="WRQ86080.1"/>
    <property type="molecule type" value="Genomic_DNA"/>
</dbReference>
<accession>A0ABZ1C3A7</accession>
<keyword evidence="3" id="KW-1185">Reference proteome</keyword>
<keyword evidence="1" id="KW-0472">Membrane</keyword>
<feature type="transmembrane region" description="Helical" evidence="1">
    <location>
        <begin position="12"/>
        <end position="33"/>
    </location>
</feature>
<evidence type="ECO:0000313" key="3">
    <source>
        <dbReference type="Proteomes" id="UP000738431"/>
    </source>
</evidence>